<evidence type="ECO:0000256" key="3">
    <source>
        <dbReference type="ARBA" id="ARBA00022729"/>
    </source>
</evidence>
<evidence type="ECO:0000313" key="9">
    <source>
        <dbReference type="EMBL" id="SNR98032.1"/>
    </source>
</evidence>
<evidence type="ECO:0000256" key="4">
    <source>
        <dbReference type="ARBA" id="ARBA00023136"/>
    </source>
</evidence>
<organism evidence="9 10">
    <name type="scientific">Hymenobacter mucosus</name>
    <dbReference type="NCBI Taxonomy" id="1411120"/>
    <lineage>
        <taxon>Bacteria</taxon>
        <taxon>Pseudomonadati</taxon>
        <taxon>Bacteroidota</taxon>
        <taxon>Cytophagia</taxon>
        <taxon>Cytophagales</taxon>
        <taxon>Hymenobacteraceae</taxon>
        <taxon>Hymenobacter</taxon>
    </lineage>
</organism>
<dbReference type="Proteomes" id="UP000198310">
    <property type="component" value="Unassembled WGS sequence"/>
</dbReference>
<keyword evidence="5" id="KW-0998">Cell outer membrane</keyword>
<feature type="domain" description="RagB/SusD" evidence="7">
    <location>
        <begin position="300"/>
        <end position="518"/>
    </location>
</feature>
<dbReference type="RefSeq" id="WP_089334151.1">
    <property type="nucleotide sequence ID" value="NZ_FZNS01000014.1"/>
</dbReference>
<dbReference type="Pfam" id="PF14322">
    <property type="entry name" value="SusD-like_3"/>
    <property type="match status" value="1"/>
</dbReference>
<gene>
    <name evidence="9" type="ORF">SAMN06269173_11463</name>
</gene>
<dbReference type="Pfam" id="PF07980">
    <property type="entry name" value="SusD_RagB"/>
    <property type="match status" value="1"/>
</dbReference>
<dbReference type="PROSITE" id="PS51257">
    <property type="entry name" value="PROKAR_LIPOPROTEIN"/>
    <property type="match status" value="1"/>
</dbReference>
<feature type="domain" description="SusD-like N-terminal" evidence="8">
    <location>
        <begin position="95"/>
        <end position="223"/>
    </location>
</feature>
<evidence type="ECO:0000256" key="1">
    <source>
        <dbReference type="ARBA" id="ARBA00004442"/>
    </source>
</evidence>
<reference evidence="10" key="1">
    <citation type="submission" date="2017-06" db="EMBL/GenBank/DDBJ databases">
        <authorList>
            <person name="Varghese N."/>
            <person name="Submissions S."/>
        </authorList>
    </citation>
    <scope>NUCLEOTIDE SEQUENCE [LARGE SCALE GENOMIC DNA]</scope>
    <source>
        <strain evidence="10">DSM 28041</strain>
    </source>
</reference>
<dbReference type="SUPFAM" id="SSF48452">
    <property type="entry name" value="TPR-like"/>
    <property type="match status" value="1"/>
</dbReference>
<evidence type="ECO:0000259" key="8">
    <source>
        <dbReference type="Pfam" id="PF14322"/>
    </source>
</evidence>
<proteinExistence type="inferred from homology"/>
<protein>
    <submittedName>
        <fullName evidence="9">Starch-binding associating with outer membrane</fullName>
    </submittedName>
</protein>
<comment type="similarity">
    <text evidence="2">Belongs to the SusD family.</text>
</comment>
<keyword evidence="10" id="KW-1185">Reference proteome</keyword>
<dbReference type="InterPro" id="IPR033985">
    <property type="entry name" value="SusD-like_N"/>
</dbReference>
<dbReference type="InterPro" id="IPR012944">
    <property type="entry name" value="SusD_RagB_dom"/>
</dbReference>
<evidence type="ECO:0000313" key="10">
    <source>
        <dbReference type="Proteomes" id="UP000198310"/>
    </source>
</evidence>
<keyword evidence="3 6" id="KW-0732">Signal</keyword>
<evidence type="ECO:0000259" key="7">
    <source>
        <dbReference type="Pfam" id="PF07980"/>
    </source>
</evidence>
<accession>A0A239ARV3</accession>
<dbReference type="GO" id="GO:0009279">
    <property type="term" value="C:cell outer membrane"/>
    <property type="evidence" value="ECO:0007669"/>
    <property type="project" value="UniProtKB-SubCell"/>
</dbReference>
<evidence type="ECO:0000256" key="2">
    <source>
        <dbReference type="ARBA" id="ARBA00006275"/>
    </source>
</evidence>
<name>A0A239ARV3_9BACT</name>
<evidence type="ECO:0000256" key="5">
    <source>
        <dbReference type="ARBA" id="ARBA00023237"/>
    </source>
</evidence>
<sequence>MKYPALLFTALLLGAATGCQDDFTDLTPQGTITYANFWKTDADAVAASNALYGYMNNDDMFGRGFFWLINASDDMVTGRVRATAANVRNFTATGDEGDTNKMYGYSYRVIRRANEILKNLPAMSIDEKLKNRVLGEAYFMRAFSYFHIATRYGDQRAGVPLVTVDNMDQNSFPRPVSVVANYELMEQDLKKAAELLPLVTAYSGAELGHAHKDAALAYLAKTYVFWAQYDKSKWALAEQAAEAVTKSGSGRALINTGKPKEDFHSVFTIQNNWSSEYIWSVVSGRQDGSILPGVLLENKGWGKYNGWGYFQPTLDLYESFEVGDPRREATILSFGDEFTYLGQKQKYSSTNSLTGFQFSKYMEPYTYPATEHLNANGDKPTTDLNVPLMRYAEVLLLQAEAQIMQGKSGDQALNLVRRRAGLPALTGATLADLKRERRSELAGEFADRHADLVRWGDAQAAYAKAQRGREYADKSNPASTYKVVEVWPARTFNPAVHHVWPIPPIDLNNSKIAQNQGW</sequence>
<feature type="signal peptide" evidence="6">
    <location>
        <begin position="1"/>
        <end position="21"/>
    </location>
</feature>
<dbReference type="CDD" id="cd08977">
    <property type="entry name" value="SusD"/>
    <property type="match status" value="1"/>
</dbReference>
<feature type="chain" id="PRO_5013371507" evidence="6">
    <location>
        <begin position="22"/>
        <end position="518"/>
    </location>
</feature>
<dbReference type="Gene3D" id="1.25.40.390">
    <property type="match status" value="1"/>
</dbReference>
<dbReference type="AlphaFoldDB" id="A0A239ARV3"/>
<dbReference type="EMBL" id="FZNS01000014">
    <property type="protein sequence ID" value="SNR98032.1"/>
    <property type="molecule type" value="Genomic_DNA"/>
</dbReference>
<evidence type="ECO:0000256" key="6">
    <source>
        <dbReference type="SAM" id="SignalP"/>
    </source>
</evidence>
<keyword evidence="4" id="KW-0472">Membrane</keyword>
<dbReference type="InterPro" id="IPR011990">
    <property type="entry name" value="TPR-like_helical_dom_sf"/>
</dbReference>
<comment type="subcellular location">
    <subcellularLocation>
        <location evidence="1">Cell outer membrane</location>
    </subcellularLocation>
</comment>